<comment type="caution">
    <text evidence="1">The sequence shown here is derived from an EMBL/GenBank/DDBJ whole genome shotgun (WGS) entry which is preliminary data.</text>
</comment>
<evidence type="ECO:0000313" key="1">
    <source>
        <dbReference type="EMBL" id="MBY0097116.1"/>
    </source>
</evidence>
<sequence>MIVEMTYSNCLVPVNKLELLMNTEINTNKIHIINELIRENDSWLFSNVVSISKSQPESSCVLEISGERYLALEQRGTDKGIDLIGIKYPKNNDINIVIWADLFGEVIKTIIEKIILKMAEEIKLNLFIVGYGQLQQYIEAFARTNRVEQRLYIIDQLIDPLKLVSYSDYYIPIPKSRLDMLKWNEESVYISGYIYIPGFDQSTPLAAKKRLIFRDENNKLIRNVHLENLSVDWLSSHPNHGNNKLNYEYAWFAKWIDFTKLMLPQGLYQLSVGIEQNGTNLEYPLINSIQKEIPGTHRIKDSYYTFVEGKKPRREISLKVSL</sequence>
<keyword evidence="2" id="KW-1185">Reference proteome</keyword>
<name>A0ABS7K4C3_9BACI</name>
<organism evidence="1 2">
    <name type="scientific">Mesobacillus maritimus</name>
    <dbReference type="NCBI Taxonomy" id="1643336"/>
    <lineage>
        <taxon>Bacteria</taxon>
        <taxon>Bacillati</taxon>
        <taxon>Bacillota</taxon>
        <taxon>Bacilli</taxon>
        <taxon>Bacillales</taxon>
        <taxon>Bacillaceae</taxon>
        <taxon>Mesobacillus</taxon>
    </lineage>
</organism>
<dbReference type="EMBL" id="JACWFH010000009">
    <property type="protein sequence ID" value="MBY0097116.1"/>
    <property type="molecule type" value="Genomic_DNA"/>
</dbReference>
<gene>
    <name evidence="1" type="ORF">H0185_09865</name>
</gene>
<evidence type="ECO:0000313" key="2">
    <source>
        <dbReference type="Proteomes" id="UP000769780"/>
    </source>
</evidence>
<accession>A0ABS7K4C3</accession>
<dbReference type="RefSeq" id="WP_221873326.1">
    <property type="nucleotide sequence ID" value="NZ_JACWFH010000009.1"/>
</dbReference>
<proteinExistence type="predicted"/>
<dbReference type="Proteomes" id="UP000769780">
    <property type="component" value="Unassembled WGS sequence"/>
</dbReference>
<protein>
    <submittedName>
        <fullName evidence="1">Uncharacterized protein</fullName>
    </submittedName>
</protein>
<reference evidence="1 2" key="1">
    <citation type="submission" date="2020-07" db="EMBL/GenBank/DDBJ databases">
        <title>Fungal Genomes of the International Space Station.</title>
        <authorList>
            <person name="Seuylemezian A."/>
            <person name="Singh N.K."/>
            <person name="Wood J."/>
            <person name="Venkateswaran K."/>
        </authorList>
    </citation>
    <scope>NUCLEOTIDE SEQUENCE [LARGE SCALE GENOMIC DNA]</scope>
    <source>
        <strain evidence="1 2">PL-B2</strain>
    </source>
</reference>